<evidence type="ECO:0000313" key="3">
    <source>
        <dbReference type="Proteomes" id="UP000266673"/>
    </source>
</evidence>
<dbReference type="GO" id="GO:0006508">
    <property type="term" value="P:proteolysis"/>
    <property type="evidence" value="ECO:0007669"/>
    <property type="project" value="InterPro"/>
</dbReference>
<dbReference type="AlphaFoldDB" id="A0A397W1C0"/>
<dbReference type="Proteomes" id="UP000266673">
    <property type="component" value="Unassembled WGS sequence"/>
</dbReference>
<name>A0A397W1C0_9GLOM</name>
<dbReference type="SUPFAM" id="SSF50494">
    <property type="entry name" value="Trypsin-like serine proteases"/>
    <property type="match status" value="1"/>
</dbReference>
<evidence type="ECO:0000259" key="1">
    <source>
        <dbReference type="Pfam" id="PF00089"/>
    </source>
</evidence>
<accession>A0A397W1C0</accession>
<gene>
    <name evidence="2" type="ORF">C2G38_2241612</name>
</gene>
<dbReference type="OrthoDB" id="10364377at2759"/>
<comment type="caution">
    <text evidence="2">The sequence shown here is derived from an EMBL/GenBank/DDBJ whole genome shotgun (WGS) entry which is preliminary data.</text>
</comment>
<evidence type="ECO:0000313" key="2">
    <source>
        <dbReference type="EMBL" id="RIB25126.1"/>
    </source>
</evidence>
<dbReference type="InterPro" id="IPR009003">
    <property type="entry name" value="Peptidase_S1_PA"/>
</dbReference>
<sequence length="394" mass="44461">MKGIYISINLVFILSNFLMKNLSTIDEILRLYLDDDDFGGTYIDVIHRMIFINTLNETRAEQIKNLPEIRLYANSLNFSKALNSTAILNSGINDMLILARRYRPVECLGYIDVKVNNIVIATCDDDRNKNEAFLNATKIYYPIYMYYNCFPEINNNIISQNNIKFENRNDIASYILAGDGLSIERFNRTTYKCSAGFWAKSRFNPINYIVTAGHCYRRGASYYLLPWNSTDENVKYYVGKMLIHYLSPIDVGLIPILGNVTPVANIRNTDSKEFPQLWIKDHIVVSSNGAHLCISGLYSHVKCGNVKALSGFASTLDREDYIEKLFVVSMSTVGGDSGGPVFSYNQDLISTSINGILLGGFDYDINGDINNAIIQVTPIDFILNYNGIEIITVT</sequence>
<dbReference type="InterPro" id="IPR043504">
    <property type="entry name" value="Peptidase_S1_PA_chymotrypsin"/>
</dbReference>
<dbReference type="CDD" id="cd21112">
    <property type="entry name" value="alphaLP-like"/>
    <property type="match status" value="1"/>
</dbReference>
<proteinExistence type="predicted"/>
<protein>
    <recommendedName>
        <fullName evidence="1">Peptidase S1 domain-containing protein</fullName>
    </recommendedName>
</protein>
<dbReference type="Gene3D" id="2.40.10.10">
    <property type="entry name" value="Trypsin-like serine proteases"/>
    <property type="match status" value="2"/>
</dbReference>
<dbReference type="Pfam" id="PF00089">
    <property type="entry name" value="Trypsin"/>
    <property type="match status" value="1"/>
</dbReference>
<dbReference type="EMBL" id="QKWP01000187">
    <property type="protein sequence ID" value="RIB25126.1"/>
    <property type="molecule type" value="Genomic_DNA"/>
</dbReference>
<dbReference type="GO" id="GO:0004252">
    <property type="term" value="F:serine-type endopeptidase activity"/>
    <property type="evidence" value="ECO:0007669"/>
    <property type="project" value="InterPro"/>
</dbReference>
<keyword evidence="3" id="KW-1185">Reference proteome</keyword>
<reference evidence="2 3" key="1">
    <citation type="submission" date="2018-06" db="EMBL/GenBank/DDBJ databases">
        <title>Comparative genomics reveals the genomic features of Rhizophagus irregularis, R. cerebriforme, R. diaphanum and Gigaspora rosea, and their symbiotic lifestyle signature.</title>
        <authorList>
            <person name="Morin E."/>
            <person name="San Clemente H."/>
            <person name="Chen E.C.H."/>
            <person name="De La Providencia I."/>
            <person name="Hainaut M."/>
            <person name="Kuo A."/>
            <person name="Kohler A."/>
            <person name="Murat C."/>
            <person name="Tang N."/>
            <person name="Roy S."/>
            <person name="Loubradou J."/>
            <person name="Henrissat B."/>
            <person name="Grigoriev I.V."/>
            <person name="Corradi N."/>
            <person name="Roux C."/>
            <person name="Martin F.M."/>
        </authorList>
    </citation>
    <scope>NUCLEOTIDE SEQUENCE [LARGE SCALE GENOMIC DNA]</scope>
    <source>
        <strain evidence="2 3">DAOM 194757</strain>
    </source>
</reference>
<organism evidence="2 3">
    <name type="scientific">Gigaspora rosea</name>
    <dbReference type="NCBI Taxonomy" id="44941"/>
    <lineage>
        <taxon>Eukaryota</taxon>
        <taxon>Fungi</taxon>
        <taxon>Fungi incertae sedis</taxon>
        <taxon>Mucoromycota</taxon>
        <taxon>Glomeromycotina</taxon>
        <taxon>Glomeromycetes</taxon>
        <taxon>Diversisporales</taxon>
        <taxon>Gigasporaceae</taxon>
        <taxon>Gigaspora</taxon>
    </lineage>
</organism>
<feature type="domain" description="Peptidase S1" evidence="1">
    <location>
        <begin position="207"/>
        <end position="359"/>
    </location>
</feature>
<dbReference type="InterPro" id="IPR001254">
    <property type="entry name" value="Trypsin_dom"/>
</dbReference>